<gene>
    <name evidence="2" type="ORF">HG263_16805</name>
</gene>
<evidence type="ECO:0000313" key="3">
    <source>
        <dbReference type="Proteomes" id="UP000586305"/>
    </source>
</evidence>
<keyword evidence="1" id="KW-0472">Membrane</keyword>
<keyword evidence="1" id="KW-1133">Transmembrane helix</keyword>
<keyword evidence="1" id="KW-0812">Transmembrane</keyword>
<dbReference type="Proteomes" id="UP000586305">
    <property type="component" value="Unassembled WGS sequence"/>
</dbReference>
<dbReference type="AlphaFoldDB" id="A0A849VKF8"/>
<evidence type="ECO:0000256" key="1">
    <source>
        <dbReference type="SAM" id="Phobius"/>
    </source>
</evidence>
<proteinExistence type="predicted"/>
<reference evidence="2 3" key="1">
    <citation type="submission" date="2020-04" db="EMBL/GenBank/DDBJ databases">
        <title>Pseudoalteromonas caenipelagi sp. nov., isolated from a tidal flat.</title>
        <authorList>
            <person name="Park S."/>
            <person name="Yoon J.-H."/>
        </authorList>
    </citation>
    <scope>NUCLEOTIDE SEQUENCE [LARGE SCALE GENOMIC DNA]</scope>
    <source>
        <strain evidence="2 3">JBTF-M23</strain>
    </source>
</reference>
<keyword evidence="3" id="KW-1185">Reference proteome</keyword>
<organism evidence="2 3">
    <name type="scientific">Pseudoalteromonas caenipelagi</name>
    <dbReference type="NCBI Taxonomy" id="2726988"/>
    <lineage>
        <taxon>Bacteria</taxon>
        <taxon>Pseudomonadati</taxon>
        <taxon>Pseudomonadota</taxon>
        <taxon>Gammaproteobacteria</taxon>
        <taxon>Alteromonadales</taxon>
        <taxon>Pseudoalteromonadaceae</taxon>
        <taxon>Pseudoalteromonas</taxon>
    </lineage>
</organism>
<sequence>MRQHLPIAVAILSGISGAIASSGVQIASTLSIISVVFYVIWAFGAAKALTEYASKNLNIELKTNPIYLVTFNFYCINKLNEMTSNQPTEPLETTKNNEPA</sequence>
<accession>A0A849VKF8</accession>
<dbReference type="RefSeq" id="WP_171627249.1">
    <property type="nucleotide sequence ID" value="NZ_JABBPG010000008.1"/>
</dbReference>
<protein>
    <submittedName>
        <fullName evidence="2">Uncharacterized protein</fullName>
    </submittedName>
</protein>
<evidence type="ECO:0000313" key="2">
    <source>
        <dbReference type="EMBL" id="NOU52191.1"/>
    </source>
</evidence>
<name>A0A849VKF8_9GAMM</name>
<feature type="transmembrane region" description="Helical" evidence="1">
    <location>
        <begin position="30"/>
        <end position="49"/>
    </location>
</feature>
<dbReference type="EMBL" id="JABBPG010000008">
    <property type="protein sequence ID" value="NOU52191.1"/>
    <property type="molecule type" value="Genomic_DNA"/>
</dbReference>
<comment type="caution">
    <text evidence="2">The sequence shown here is derived from an EMBL/GenBank/DDBJ whole genome shotgun (WGS) entry which is preliminary data.</text>
</comment>